<evidence type="ECO:0000313" key="3">
    <source>
        <dbReference type="Proteomes" id="UP000287969"/>
    </source>
</evidence>
<feature type="signal peptide" evidence="1">
    <location>
        <begin position="1"/>
        <end position="24"/>
    </location>
</feature>
<reference evidence="3" key="1">
    <citation type="submission" date="2019-01" db="EMBL/GenBank/DDBJ databases">
        <title>Draft genomes of a novel of Sporanaerobacter strains.</title>
        <authorList>
            <person name="Ma S."/>
        </authorList>
    </citation>
    <scope>NUCLEOTIDE SEQUENCE [LARGE SCALE GENOMIC DNA]</scope>
    <source>
        <strain evidence="3">NJN-17</strain>
    </source>
</reference>
<dbReference type="Proteomes" id="UP000287969">
    <property type="component" value="Chromosome"/>
</dbReference>
<name>A0A410QDX1_9FIRM</name>
<keyword evidence="3" id="KW-1185">Reference proteome</keyword>
<feature type="chain" id="PRO_5019538008" evidence="1">
    <location>
        <begin position="25"/>
        <end position="215"/>
    </location>
</feature>
<organism evidence="2 3">
    <name type="scientific">Acidilutibacter cellobiosedens</name>
    <dbReference type="NCBI Taxonomy" id="2507161"/>
    <lineage>
        <taxon>Bacteria</taxon>
        <taxon>Bacillati</taxon>
        <taxon>Bacillota</taxon>
        <taxon>Tissierellia</taxon>
        <taxon>Tissierellales</taxon>
        <taxon>Acidilutibacteraceae</taxon>
        <taxon>Acidilutibacter</taxon>
    </lineage>
</organism>
<protein>
    <submittedName>
        <fullName evidence="2">Uncharacterized protein</fullName>
    </submittedName>
</protein>
<dbReference type="KEGG" id="spoa:EQM13_11290"/>
<sequence length="215" mass="24738">MKVKKISLLLALTLLLTTITTVNATNILNNDKSESEQKKAAYTLTNDKGRSIKVYKGIVYENEKSGSPEEEKIKYTLRDKKTGHFINVYKGDTDVEKVEDNFEIIIPDATSKPTEIEWENYTWDWSGTVNFTYTNYAFPSGSFVAWADQPFSVVLYDYEYDTSFPRVYAEYVNGRYEVETGGGDFTYYCILSNKNKGVPMTNAIYKSIPYEWHDN</sequence>
<dbReference type="EMBL" id="CP035282">
    <property type="protein sequence ID" value="QAT62129.1"/>
    <property type="molecule type" value="Genomic_DNA"/>
</dbReference>
<dbReference type="AlphaFoldDB" id="A0A410QDX1"/>
<evidence type="ECO:0000313" key="2">
    <source>
        <dbReference type="EMBL" id="QAT62129.1"/>
    </source>
</evidence>
<proteinExistence type="predicted"/>
<evidence type="ECO:0000256" key="1">
    <source>
        <dbReference type="SAM" id="SignalP"/>
    </source>
</evidence>
<accession>A0A410QDX1</accession>
<dbReference type="RefSeq" id="WP_128752710.1">
    <property type="nucleotide sequence ID" value="NZ_CP035282.1"/>
</dbReference>
<gene>
    <name evidence="2" type="ORF">EQM13_11290</name>
</gene>
<keyword evidence="1" id="KW-0732">Signal</keyword>
<dbReference type="OrthoDB" id="3036057at2"/>